<comment type="caution">
    <text evidence="2">The sequence shown here is derived from an EMBL/GenBank/DDBJ whole genome shotgun (WGS) entry which is preliminary data.</text>
</comment>
<organism evidence="2 3">
    <name type="scientific">Nephila pilipes</name>
    <name type="common">Giant wood spider</name>
    <name type="synonym">Nephila maculata</name>
    <dbReference type="NCBI Taxonomy" id="299642"/>
    <lineage>
        <taxon>Eukaryota</taxon>
        <taxon>Metazoa</taxon>
        <taxon>Ecdysozoa</taxon>
        <taxon>Arthropoda</taxon>
        <taxon>Chelicerata</taxon>
        <taxon>Arachnida</taxon>
        <taxon>Araneae</taxon>
        <taxon>Araneomorphae</taxon>
        <taxon>Entelegynae</taxon>
        <taxon>Araneoidea</taxon>
        <taxon>Nephilidae</taxon>
        <taxon>Nephila</taxon>
    </lineage>
</organism>
<gene>
    <name evidence="2" type="ORF">NPIL_404842</name>
</gene>
<dbReference type="Proteomes" id="UP000887013">
    <property type="component" value="Unassembled WGS sequence"/>
</dbReference>
<accession>A0A8X6UKA9</accession>
<dbReference type="AlphaFoldDB" id="A0A8X6UKA9"/>
<name>A0A8X6UKA9_NEPPI</name>
<evidence type="ECO:0000313" key="3">
    <source>
        <dbReference type="Proteomes" id="UP000887013"/>
    </source>
</evidence>
<dbReference type="EMBL" id="BMAW01126969">
    <property type="protein sequence ID" value="GFU19073.1"/>
    <property type="molecule type" value="Genomic_DNA"/>
</dbReference>
<feature type="region of interest" description="Disordered" evidence="1">
    <location>
        <begin position="91"/>
        <end position="118"/>
    </location>
</feature>
<protein>
    <submittedName>
        <fullName evidence="2">Uncharacterized protein</fullName>
    </submittedName>
</protein>
<proteinExistence type="predicted"/>
<feature type="compositionally biased region" description="Basic residues" evidence="1">
    <location>
        <begin position="93"/>
        <end position="105"/>
    </location>
</feature>
<evidence type="ECO:0000313" key="2">
    <source>
        <dbReference type="EMBL" id="GFU19073.1"/>
    </source>
</evidence>
<evidence type="ECO:0000256" key="1">
    <source>
        <dbReference type="SAM" id="MobiDB-lite"/>
    </source>
</evidence>
<keyword evidence="3" id="KW-1185">Reference proteome</keyword>
<reference evidence="2" key="1">
    <citation type="submission" date="2020-08" db="EMBL/GenBank/DDBJ databases">
        <title>Multicomponent nature underlies the extraordinary mechanical properties of spider dragline silk.</title>
        <authorList>
            <person name="Kono N."/>
            <person name="Nakamura H."/>
            <person name="Mori M."/>
            <person name="Yoshida Y."/>
            <person name="Ohtoshi R."/>
            <person name="Malay A.D."/>
            <person name="Moran D.A.P."/>
            <person name="Tomita M."/>
            <person name="Numata K."/>
            <person name="Arakawa K."/>
        </authorList>
    </citation>
    <scope>NUCLEOTIDE SEQUENCE</scope>
</reference>
<sequence>MCSSQIISTSIHPEFNRIFFADIIFVSPMCQFFGRCFASVFGISRRPLPAFRAQNFTAKLLQCERESALNFESIKSRESFQVFERNGRGGLSKFRRRSTKKKKASKPKEHVTDSWTASTEGISSESQCLPAGVWKGRKASCFHNSYECPKRGDGVLETVGLRCRRNCSMFPELNSMRDFSVLISRFVNRVIVDGNLLWKRRLNAVE</sequence>